<dbReference type="AlphaFoldDB" id="A0AAV4XGN2"/>
<gene>
    <name evidence="1" type="ORF">CEXT_597081</name>
</gene>
<organism evidence="1 2">
    <name type="scientific">Caerostris extrusa</name>
    <name type="common">Bark spider</name>
    <name type="synonym">Caerostris bankana</name>
    <dbReference type="NCBI Taxonomy" id="172846"/>
    <lineage>
        <taxon>Eukaryota</taxon>
        <taxon>Metazoa</taxon>
        <taxon>Ecdysozoa</taxon>
        <taxon>Arthropoda</taxon>
        <taxon>Chelicerata</taxon>
        <taxon>Arachnida</taxon>
        <taxon>Araneae</taxon>
        <taxon>Araneomorphae</taxon>
        <taxon>Entelegynae</taxon>
        <taxon>Araneoidea</taxon>
        <taxon>Araneidae</taxon>
        <taxon>Caerostris</taxon>
    </lineage>
</organism>
<proteinExistence type="predicted"/>
<keyword evidence="2" id="KW-1185">Reference proteome</keyword>
<dbReference type="Proteomes" id="UP001054945">
    <property type="component" value="Unassembled WGS sequence"/>
</dbReference>
<dbReference type="EMBL" id="BPLR01017679">
    <property type="protein sequence ID" value="GIY93578.1"/>
    <property type="molecule type" value="Genomic_DNA"/>
</dbReference>
<evidence type="ECO:0000313" key="2">
    <source>
        <dbReference type="Proteomes" id="UP001054945"/>
    </source>
</evidence>
<protein>
    <submittedName>
        <fullName evidence="1">Uncharacterized protein</fullName>
    </submittedName>
</protein>
<reference evidence="1 2" key="1">
    <citation type="submission" date="2021-06" db="EMBL/GenBank/DDBJ databases">
        <title>Caerostris extrusa draft genome.</title>
        <authorList>
            <person name="Kono N."/>
            <person name="Arakawa K."/>
        </authorList>
    </citation>
    <scope>NUCLEOTIDE SEQUENCE [LARGE SCALE GENOMIC DNA]</scope>
</reference>
<name>A0AAV4XGN2_CAEEX</name>
<evidence type="ECO:0000313" key="1">
    <source>
        <dbReference type="EMBL" id="GIY93578.1"/>
    </source>
</evidence>
<sequence>MRISNLGSVPYPLVTRGGIVETDQSGSLIGFDWQPDEGLMLARKQLLTGEMPGAWRWWGWRHFGDEIRYCMTF</sequence>
<comment type="caution">
    <text evidence="1">The sequence shown here is derived from an EMBL/GenBank/DDBJ whole genome shotgun (WGS) entry which is preliminary data.</text>
</comment>
<accession>A0AAV4XGN2</accession>